<evidence type="ECO:0000313" key="2">
    <source>
        <dbReference type="EMBL" id="KAJ7205843.1"/>
    </source>
</evidence>
<dbReference type="Proteomes" id="UP001219525">
    <property type="component" value="Unassembled WGS sequence"/>
</dbReference>
<comment type="caution">
    <text evidence="2">The sequence shown here is derived from an EMBL/GenBank/DDBJ whole genome shotgun (WGS) entry which is preliminary data.</text>
</comment>
<dbReference type="EMBL" id="JARJCW010000042">
    <property type="protein sequence ID" value="KAJ7205843.1"/>
    <property type="molecule type" value="Genomic_DNA"/>
</dbReference>
<sequence length="457" mass="51613">MSTADADIIPYVPNPFYSPGDVSRTSAGTLLIDLSRDSPDPQSNMDAENFDDTVSENGSSIYVPDDEDYVPPPDPTPEVPRTVRNVMQRTLWLMNDEILRSNFAMLLGGTEPDGGYPRPSCYYHQLPNGWYTLRPHYRKFFTERLVTCAGLIAAALNDRLVNDRGFIPERIPVSVPIAAIVQSKLYLPGILLFLSRGWTLPTREFLEEEEIVQHIENFFNVLRLGIATFAKIISTTMRNGQDSVCNPGAGIGMTKDEFIRRAGPATHTTNLIESWIDVLLNDVTYRRDMDFAASKVFALEPFTYFLIIDDGSAITLLPHMPAGSLGEHFTHRIHTTPAQLGQQLAIHFWFTPVLDSKSLSYRTSLDLVIAYVYRPRHCLRTRLRPRSLSPSTPHSTARRRTLVTAPLAPGRLVDASLRSDKERILKLSLDALRNELRALLLEPDWESQVLRHYYLGE</sequence>
<gene>
    <name evidence="2" type="ORF">GGX14DRAFT_568736</name>
</gene>
<protein>
    <submittedName>
        <fullName evidence="2">Uncharacterized protein</fullName>
    </submittedName>
</protein>
<proteinExistence type="predicted"/>
<evidence type="ECO:0000313" key="3">
    <source>
        <dbReference type="Proteomes" id="UP001219525"/>
    </source>
</evidence>
<evidence type="ECO:0000256" key="1">
    <source>
        <dbReference type="SAM" id="MobiDB-lite"/>
    </source>
</evidence>
<reference evidence="2" key="1">
    <citation type="submission" date="2023-03" db="EMBL/GenBank/DDBJ databases">
        <title>Massive genome expansion in bonnet fungi (Mycena s.s.) driven by repeated elements and novel gene families across ecological guilds.</title>
        <authorList>
            <consortium name="Lawrence Berkeley National Laboratory"/>
            <person name="Harder C.B."/>
            <person name="Miyauchi S."/>
            <person name="Viragh M."/>
            <person name="Kuo A."/>
            <person name="Thoen E."/>
            <person name="Andreopoulos B."/>
            <person name="Lu D."/>
            <person name="Skrede I."/>
            <person name="Drula E."/>
            <person name="Henrissat B."/>
            <person name="Morin E."/>
            <person name="Kohler A."/>
            <person name="Barry K."/>
            <person name="LaButti K."/>
            <person name="Morin E."/>
            <person name="Salamov A."/>
            <person name="Lipzen A."/>
            <person name="Mereny Z."/>
            <person name="Hegedus B."/>
            <person name="Baldrian P."/>
            <person name="Stursova M."/>
            <person name="Weitz H."/>
            <person name="Taylor A."/>
            <person name="Grigoriev I.V."/>
            <person name="Nagy L.G."/>
            <person name="Martin F."/>
            <person name="Kauserud H."/>
        </authorList>
    </citation>
    <scope>NUCLEOTIDE SEQUENCE</scope>
    <source>
        <strain evidence="2">9144</strain>
    </source>
</reference>
<keyword evidence="3" id="KW-1185">Reference proteome</keyword>
<feature type="region of interest" description="Disordered" evidence="1">
    <location>
        <begin position="61"/>
        <end position="80"/>
    </location>
</feature>
<name>A0AAD6VCM4_9AGAR</name>
<accession>A0AAD6VCM4</accession>
<dbReference type="AlphaFoldDB" id="A0AAD6VCM4"/>
<organism evidence="2 3">
    <name type="scientific">Mycena pura</name>
    <dbReference type="NCBI Taxonomy" id="153505"/>
    <lineage>
        <taxon>Eukaryota</taxon>
        <taxon>Fungi</taxon>
        <taxon>Dikarya</taxon>
        <taxon>Basidiomycota</taxon>
        <taxon>Agaricomycotina</taxon>
        <taxon>Agaricomycetes</taxon>
        <taxon>Agaricomycetidae</taxon>
        <taxon>Agaricales</taxon>
        <taxon>Marasmiineae</taxon>
        <taxon>Mycenaceae</taxon>
        <taxon>Mycena</taxon>
    </lineage>
</organism>
<feature type="region of interest" description="Disordered" evidence="1">
    <location>
        <begin position="33"/>
        <end position="56"/>
    </location>
</feature>